<dbReference type="InterPro" id="IPR036397">
    <property type="entry name" value="RNaseH_sf"/>
</dbReference>
<feature type="compositionally biased region" description="Basic and acidic residues" evidence="1">
    <location>
        <begin position="2891"/>
        <end position="2917"/>
    </location>
</feature>
<feature type="region of interest" description="Disordered" evidence="1">
    <location>
        <begin position="1942"/>
        <end position="1984"/>
    </location>
</feature>
<feature type="compositionally biased region" description="Basic and acidic residues" evidence="1">
    <location>
        <begin position="2852"/>
        <end position="2879"/>
    </location>
</feature>
<feature type="region of interest" description="Disordered" evidence="1">
    <location>
        <begin position="575"/>
        <end position="603"/>
    </location>
</feature>
<feature type="region of interest" description="Disordered" evidence="1">
    <location>
        <begin position="487"/>
        <end position="511"/>
    </location>
</feature>
<evidence type="ECO:0000259" key="2">
    <source>
        <dbReference type="PROSITE" id="PS50994"/>
    </source>
</evidence>
<accession>A0A812TV46</accession>
<feature type="compositionally biased region" description="Basic residues" evidence="1">
    <location>
        <begin position="2918"/>
        <end position="2932"/>
    </location>
</feature>
<sequence length="2932" mass="328413">MPPEDQRRVINGGTLVSCRDAVGVMRSRVRQAREKEAILSGAHLAENATASSGRLSRPASKDEVEAFIAANRRWMTPESEEILKLMNPHDQKRVISAGTLSGCRDPVAVLQTRAKRAREMEIEFELIASGKKVEPPKPAAETMPMPVFSAEAAHAFIHAAPQEVRSENSRFAPPPETDPDSFVTEELEGPLTGEVKGIGGVIEMLRAMAACDTRCETENSMKPACDFLMCNGLSLTALRRYRESTFQSDSRQVKVSRHASLEPCTFCRRYHGRILFSAFGPRHLGYRPVFSNVMSYLKLDVDRYGVPQYAGEPELYEEYAERAWDLFFGRAGNDSTQAVRKLDHSSLITKGTDGVPNDKGMKLLLQTLKDNIAQEAPVKTNELFFTAFYSPGIWRGQNESMQQYIVRREQDFKRLEEVLSGGKVPEHLRAMMLLTFGGLDRREQLSVLSSTGNEYNLDKISKALRIQYPTCSGKPVFRKDYLGCGRAAGSQGPAPSAKFRPRPPKGKGKSRSYVLAVADGENDDVDEDEEELEGDEAYEVDECPEDTLIDSLLADGDLAEDQEFTEALATVMQKKKDHSSRPVPGQSFNFKAKGEMSSDKAKESRKSAVRFLKTITPCTSCGQRGHWQGDPECPNKKPSKGSGPKKRAMPKKKGSPSSFFVQSDLASVDGFADVDAAGATVLFAASDDLPNINSPTFSFGMFNNGFELASADSESFMVLRDTDLCGHSSYNGGDERKFFRSANGHMRGVHCKDDVCGRAVISAQRKEPVQLWKYFVLVALTTKWGSKSRSWEVCQSVSRARDQARAEKEKEAEVELQRQHDLRGGYPSPLPVPFLRPPSAAASSSMAQDDWSVLNVELDQHMKPPKAKIVRPESIKQRAWVYGVCIASDTCLPAFPELDQEDQDILQPLPSDNDMLGADTPFCGRTFADVASSADGTIFCSSILNYALANNPMQPTAYRFSFYLYGRLKLVKGAVDRMSGSSADGQKRVRRPGLRRHDGDFQLGERCTNTPLADEVVPETYVTSETDPPGLAILDSGCTKTMHGEVWAERFEAELGKRGLSHHAIPKKQTFKGVGGQTQSRIAKIYPIGLAKVHGEMCSSEAPGALPLLLSRPFMEELGTVIDIGQGTVSFSELGVQNLPLLRTEKGHLAVNILDFDPEQLPKNEDFIECQAKLDYATDYPDVPEGWNPDDFDDYRLRQDVLFFETEIARQEHTFRKVSSRKSKKLLAMSTSLDGYDFQQRLVLEGRARISHRPPYGKMWVKQLFAGQMALTVLCALAGMCAGCPLDASSSAWDASTAAGRRMAQYDLKVEDPYLTVIAQPRVPTVEGREDGRKVLQFIAKTVVDRINQKRHVLVEQPRESQWLQQPELKEVASLIDRGDLLAIHSIFADCQCPGGHLHQPLVARDTFGSRTCQAAEWPPELNQKVLDAVVQQAEVEACAVKEAQEAYPLERQQASQRRRRPGRASVLTEQYNAPPVYLRPDHFEPVPPDDEADRTLAELVGEESRGRNLRVVSPGDDASHRAIMAEQLEPVLNLSEQDRRRKWLQLRPELRKCLRDLRVNFGHPTNTTLQRILRRQRATPEAIRGLRTKPQKPPAKARQAPRALRVQQAPAHRLHVRKGHSLPFTFLNIVDEATGFQVVSCMGSTQGPPASRAVLRHFLTAWSNWAGLPGSLQVDRGKEFIAQFADYLKTFGVEQEVMPLEAPWKNGRVEKAGGLWKDLFERVVHETQIDGLQDVIIATAIDILQISGSWGNQRSDYLEASWWTKKLNVWKFWKPPRILDSLSMREAARVAQVRLDTDGRVRRALLRQSTPTRGPYPVGSYVYFYRAQAPPGAQTTYRWHGPARVIGVELRNPRRLADGDLQLKEVNLIPTGLGMGPRLFASEDELLAARSIPQEILMPPYSRGARGFADLRAQPLLPAQQARELQEESRVEAFTGIPVMPELLPPIPEENDDGGLLDEAPRPMERDDPPLPPPEVTLPRGTSNILTPMTSVPTSIFHDLDLLDGYAPVRERGRAVEPETPYMSEAVLYGIPPLTETVRMARLKRMNSNGEEEYEADVDEDESDDCFFVSPADAFLTGKATRSEVRLKDLSQEDRQEFIKSMAMGEVQRRGKANSTTNRGPPQGREDHWHEEQILREFPFEAKSRLVVQGHQEEGNDIRSDSPTASLLAFNLVCSVAVMKGWLVTASDASTAYLQSQGISRLLVLRPPRPPPPGISPHDLLRAKGSIYGTKDAGRAWWKKLYATLKKHNWRMSKIEPALFILAEGPDLMGILISHVDDLYSAGDGEKYELTLKEMETELHLKIKRGEFRFCGKNITQKNGEIELDQIDAIEGIDYMVLDKNRRRSPGSPLTDAEKTLSRGLIGQMGWVTRQSRPDLMVNVSVAAQSMGKATIGDVVELNKAVKMLKDTIENKWFFRDNGFLAGVEAAEYLRFLLLELVHPDVPIVELDQEYVKKKVLCFTDSRSLEQTLNKDAGQPQDKRVRILLAQVKELIGENDYQDDSAAFAKWVDTSCMLADVLTKVGCDRAPLLDALYSGTCQLEPTEAAKNQKLMIQASRHARKARSRAEVKVSRHACETAALLQFEGGKTAPKNHEGMGWKWIIGAGNAASKQKDEAARQAEIAAAFKAREERLAQEAILKAKEKEKKAAEKAERAKHKEAESAEQEVTQPEGQVKAAAEVEGQAEKLKDSGAEAKEKAGEAEAAKKLEDKDADKRKDKSKQKDKEKEKDDKQKQADKDKSKDQVKEKEHESKKEQDKEKSKEKKGDKADSKTKSKESEKVKEADKPKEKKDKEKHKGKESNKDSDKEKDNKAKVKEKQKDSSKQKDKSRSRSRRKDKSRSRSKERLKKKDRSRSRSKDRRKEKSRSKDREKEKQKAEGKEKRKRSSSSSSSQDRRKEKARAKEKEKRQKKGKSDDSSRSRRKDRKRRRRSSSS</sequence>
<dbReference type="InterPro" id="IPR012337">
    <property type="entry name" value="RNaseH-like_sf"/>
</dbReference>
<dbReference type="Gene3D" id="3.30.420.10">
    <property type="entry name" value="Ribonuclease H-like superfamily/Ribonuclease H"/>
    <property type="match status" value="1"/>
</dbReference>
<dbReference type="PANTHER" id="PTHR46528:SF1">
    <property type="entry name" value="PROTEIN SON"/>
    <property type="match status" value="1"/>
</dbReference>
<organism evidence="3 4">
    <name type="scientific">Symbiodinium natans</name>
    <dbReference type="NCBI Taxonomy" id="878477"/>
    <lineage>
        <taxon>Eukaryota</taxon>
        <taxon>Sar</taxon>
        <taxon>Alveolata</taxon>
        <taxon>Dinophyceae</taxon>
        <taxon>Suessiales</taxon>
        <taxon>Symbiodiniaceae</taxon>
        <taxon>Symbiodinium</taxon>
    </lineage>
</organism>
<feature type="compositionally biased region" description="Basic residues" evidence="1">
    <location>
        <begin position="2829"/>
        <end position="2851"/>
    </location>
</feature>
<dbReference type="InterPro" id="IPR013103">
    <property type="entry name" value="RVT_2"/>
</dbReference>
<dbReference type="PROSITE" id="PS50994">
    <property type="entry name" value="INTEGRASE"/>
    <property type="match status" value="1"/>
</dbReference>
<dbReference type="Pfam" id="PF07727">
    <property type="entry name" value="RVT_2"/>
    <property type="match status" value="1"/>
</dbReference>
<name>A0A812TV46_9DINO</name>
<evidence type="ECO:0000313" key="4">
    <source>
        <dbReference type="Proteomes" id="UP000604046"/>
    </source>
</evidence>
<dbReference type="OrthoDB" id="429643at2759"/>
<proteinExistence type="predicted"/>
<feature type="compositionally biased region" description="Basic residues" evidence="1">
    <location>
        <begin position="499"/>
        <end position="510"/>
    </location>
</feature>
<keyword evidence="4" id="KW-1185">Reference proteome</keyword>
<reference evidence="3" key="1">
    <citation type="submission" date="2021-02" db="EMBL/GenBank/DDBJ databases">
        <authorList>
            <person name="Dougan E. K."/>
            <person name="Rhodes N."/>
            <person name="Thang M."/>
            <person name="Chan C."/>
        </authorList>
    </citation>
    <scope>NUCLEOTIDE SEQUENCE</scope>
</reference>
<evidence type="ECO:0000313" key="3">
    <source>
        <dbReference type="EMBL" id="CAE7538414.1"/>
    </source>
</evidence>
<feature type="region of interest" description="Disordered" evidence="1">
    <location>
        <begin position="621"/>
        <end position="657"/>
    </location>
</feature>
<dbReference type="EMBL" id="CAJNDS010002594">
    <property type="protein sequence ID" value="CAE7538414.1"/>
    <property type="molecule type" value="Genomic_DNA"/>
</dbReference>
<feature type="compositionally biased region" description="Basic and acidic residues" evidence="1">
    <location>
        <begin position="592"/>
        <end position="603"/>
    </location>
</feature>
<feature type="compositionally biased region" description="Basic and acidic residues" evidence="1">
    <location>
        <begin position="2682"/>
        <end position="2828"/>
    </location>
</feature>
<dbReference type="GO" id="GO:0051726">
    <property type="term" value="P:regulation of cell cycle"/>
    <property type="evidence" value="ECO:0007669"/>
    <property type="project" value="InterPro"/>
</dbReference>
<feature type="region of interest" description="Disordered" evidence="1">
    <location>
        <begin position="2647"/>
        <end position="2932"/>
    </location>
</feature>
<comment type="caution">
    <text evidence="3">The sequence shown here is derived from an EMBL/GenBank/DDBJ whole genome shotgun (WGS) entry which is preliminary data.</text>
</comment>
<feature type="compositionally biased region" description="Basic residues" evidence="1">
    <location>
        <begin position="637"/>
        <end position="654"/>
    </location>
</feature>
<dbReference type="InterPro" id="IPR032922">
    <property type="entry name" value="SON"/>
</dbReference>
<gene>
    <name evidence="3" type="primary">nipblb</name>
    <name evidence="3" type="ORF">SNAT2548_LOCUS30185</name>
</gene>
<dbReference type="SUPFAM" id="SSF53098">
    <property type="entry name" value="Ribonuclease H-like"/>
    <property type="match status" value="1"/>
</dbReference>
<feature type="domain" description="Integrase catalytic" evidence="2">
    <location>
        <begin position="1590"/>
        <end position="1768"/>
    </location>
</feature>
<dbReference type="Proteomes" id="UP000604046">
    <property type="component" value="Unassembled WGS sequence"/>
</dbReference>
<dbReference type="GO" id="GO:0043484">
    <property type="term" value="P:regulation of RNA splicing"/>
    <property type="evidence" value="ECO:0007669"/>
    <property type="project" value="InterPro"/>
</dbReference>
<dbReference type="PANTHER" id="PTHR46528">
    <property type="entry name" value="PROTEIN SON"/>
    <property type="match status" value="1"/>
</dbReference>
<feature type="region of interest" description="Disordered" evidence="1">
    <location>
        <begin position="2107"/>
        <end position="2128"/>
    </location>
</feature>
<feature type="compositionally biased region" description="Basic and acidic residues" evidence="1">
    <location>
        <begin position="1960"/>
        <end position="1970"/>
    </location>
</feature>
<dbReference type="GO" id="GO:0015074">
    <property type="term" value="P:DNA integration"/>
    <property type="evidence" value="ECO:0007669"/>
    <property type="project" value="InterPro"/>
</dbReference>
<dbReference type="GO" id="GO:0003723">
    <property type="term" value="F:RNA binding"/>
    <property type="evidence" value="ECO:0007669"/>
    <property type="project" value="InterPro"/>
</dbReference>
<feature type="compositionally biased region" description="Basic and acidic residues" evidence="1">
    <location>
        <begin position="2647"/>
        <end position="2660"/>
    </location>
</feature>
<dbReference type="InterPro" id="IPR001584">
    <property type="entry name" value="Integrase_cat-core"/>
</dbReference>
<protein>
    <submittedName>
        <fullName evidence="3">Nipblb protein</fullName>
    </submittedName>
</protein>
<evidence type="ECO:0000256" key="1">
    <source>
        <dbReference type="SAM" id="MobiDB-lite"/>
    </source>
</evidence>